<dbReference type="eggNOG" id="COG0456">
    <property type="taxonomic scope" value="Bacteria"/>
</dbReference>
<gene>
    <name evidence="2" type="ORF">VEZ01S_11_00310</name>
</gene>
<reference evidence="2 3" key="1">
    <citation type="submission" date="2013-09" db="EMBL/GenBank/DDBJ databases">
        <title>Whole genome shotgun sequence of Vibrio ezurae NBRC 102218.</title>
        <authorList>
            <person name="Yoshida I."/>
            <person name="Hosoyama A."/>
            <person name="Numata M."/>
            <person name="Hashimoto M."/>
            <person name="Hosoyama Y."/>
            <person name="Tsuchikane K."/>
            <person name="Noguchi M."/>
            <person name="Hirakata S."/>
            <person name="Ichikawa N."/>
            <person name="Ohji S."/>
            <person name="Yamazoe A."/>
            <person name="Fujita N."/>
        </authorList>
    </citation>
    <scope>NUCLEOTIDE SEQUENCE [LARGE SCALE GENOMIC DNA]</scope>
    <source>
        <strain evidence="2 3">NBRC 102218</strain>
    </source>
</reference>
<dbReference type="RefSeq" id="WP_021713099.1">
    <property type="nucleotide sequence ID" value="NZ_BATM01000011.1"/>
</dbReference>
<keyword evidence="3" id="KW-1185">Reference proteome</keyword>
<evidence type="ECO:0000259" key="1">
    <source>
        <dbReference type="PROSITE" id="PS51186"/>
    </source>
</evidence>
<dbReference type="Gene3D" id="3.40.630.30">
    <property type="match status" value="1"/>
</dbReference>
<sequence>MQIRQINASSTLSIRHQVLWPNKPIEFCKVDEDELGVHFGAFKNEQLVCVASVFITASNARLRKFATLPQEQGKGIGSAMIRHIIEYLTQRNIDVFWCDARESAIDFYHKFDMHTEGERFYKSEVAYFKMILSVPKAQR</sequence>
<dbReference type="Pfam" id="PF00583">
    <property type="entry name" value="Acetyltransf_1"/>
    <property type="match status" value="1"/>
</dbReference>
<dbReference type="STRING" id="1219080.VEZ01S_11_00310"/>
<dbReference type="AlphaFoldDB" id="U3CDQ1"/>
<dbReference type="Proteomes" id="UP000016562">
    <property type="component" value="Unassembled WGS sequence"/>
</dbReference>
<feature type="domain" description="N-acetyltransferase" evidence="1">
    <location>
        <begin position="1"/>
        <end position="135"/>
    </location>
</feature>
<name>U3CDQ1_9VIBR</name>
<dbReference type="InterPro" id="IPR016181">
    <property type="entry name" value="Acyl_CoA_acyltransferase"/>
</dbReference>
<dbReference type="GO" id="GO:0016747">
    <property type="term" value="F:acyltransferase activity, transferring groups other than amino-acyl groups"/>
    <property type="evidence" value="ECO:0007669"/>
    <property type="project" value="InterPro"/>
</dbReference>
<proteinExistence type="predicted"/>
<organism evidence="2 3">
    <name type="scientific">Vibrio ezurae NBRC 102218</name>
    <dbReference type="NCBI Taxonomy" id="1219080"/>
    <lineage>
        <taxon>Bacteria</taxon>
        <taxon>Pseudomonadati</taxon>
        <taxon>Pseudomonadota</taxon>
        <taxon>Gammaproteobacteria</taxon>
        <taxon>Vibrionales</taxon>
        <taxon>Vibrionaceae</taxon>
        <taxon>Vibrio</taxon>
    </lineage>
</organism>
<evidence type="ECO:0000313" key="2">
    <source>
        <dbReference type="EMBL" id="GAD79389.1"/>
    </source>
</evidence>
<dbReference type="PROSITE" id="PS51186">
    <property type="entry name" value="GNAT"/>
    <property type="match status" value="1"/>
</dbReference>
<dbReference type="EMBL" id="BATM01000011">
    <property type="protein sequence ID" value="GAD79389.1"/>
    <property type="molecule type" value="Genomic_DNA"/>
</dbReference>
<accession>U3CDQ1</accession>
<dbReference type="InterPro" id="IPR000182">
    <property type="entry name" value="GNAT_dom"/>
</dbReference>
<protein>
    <recommendedName>
        <fullName evidence="1">N-acetyltransferase domain-containing protein</fullName>
    </recommendedName>
</protein>
<dbReference type="CDD" id="cd04301">
    <property type="entry name" value="NAT_SF"/>
    <property type="match status" value="1"/>
</dbReference>
<dbReference type="OrthoDB" id="1178186at2"/>
<comment type="caution">
    <text evidence="2">The sequence shown here is derived from an EMBL/GenBank/DDBJ whole genome shotgun (WGS) entry which is preliminary data.</text>
</comment>
<evidence type="ECO:0000313" key="3">
    <source>
        <dbReference type="Proteomes" id="UP000016562"/>
    </source>
</evidence>
<dbReference type="SUPFAM" id="SSF55729">
    <property type="entry name" value="Acyl-CoA N-acyltransferases (Nat)"/>
    <property type="match status" value="1"/>
</dbReference>